<dbReference type="InterPro" id="IPR013149">
    <property type="entry name" value="ADH-like_C"/>
</dbReference>
<evidence type="ECO:0000256" key="2">
    <source>
        <dbReference type="ARBA" id="ARBA00022723"/>
    </source>
</evidence>
<keyword evidence="3" id="KW-0862">Zinc</keyword>
<reference evidence="6 7" key="1">
    <citation type="submission" date="2018-06" db="EMBL/GenBank/DDBJ databases">
        <title>Whole genome sequencing of Candida tropicalis (genome annotated by CSBL at Korea University).</title>
        <authorList>
            <person name="Ahn J."/>
        </authorList>
    </citation>
    <scope>NUCLEOTIDE SEQUENCE [LARGE SCALE GENOMIC DNA]</scope>
    <source>
        <strain evidence="6 7">ATCC 20962</strain>
    </source>
</reference>
<evidence type="ECO:0000259" key="5">
    <source>
        <dbReference type="Pfam" id="PF00107"/>
    </source>
</evidence>
<dbReference type="OrthoDB" id="417550at2759"/>
<evidence type="ECO:0000256" key="3">
    <source>
        <dbReference type="ARBA" id="ARBA00022833"/>
    </source>
</evidence>
<dbReference type="PANTHER" id="PTHR43880">
    <property type="entry name" value="ALCOHOL DEHYDROGENASE"/>
    <property type="match status" value="1"/>
</dbReference>
<dbReference type="SUPFAM" id="SSF51735">
    <property type="entry name" value="NAD(P)-binding Rossmann-fold domains"/>
    <property type="match status" value="1"/>
</dbReference>
<dbReference type="Pfam" id="PF00107">
    <property type="entry name" value="ADH_zinc_N"/>
    <property type="match status" value="1"/>
</dbReference>
<dbReference type="InterPro" id="IPR011032">
    <property type="entry name" value="GroES-like_sf"/>
</dbReference>
<proteinExistence type="predicted"/>
<evidence type="ECO:0000256" key="1">
    <source>
        <dbReference type="ARBA" id="ARBA00001947"/>
    </source>
</evidence>
<keyword evidence="7" id="KW-1185">Reference proteome</keyword>
<dbReference type="InterPro" id="IPR036291">
    <property type="entry name" value="NAD(P)-bd_dom_sf"/>
</dbReference>
<dbReference type="AlphaFoldDB" id="A0A367Y089"/>
<evidence type="ECO:0000313" key="7">
    <source>
        <dbReference type="Proteomes" id="UP000253472"/>
    </source>
</evidence>
<dbReference type="Proteomes" id="UP000253472">
    <property type="component" value="Unassembled WGS sequence"/>
</dbReference>
<keyword evidence="2" id="KW-0479">Metal-binding</keyword>
<dbReference type="GO" id="GO:0008270">
    <property type="term" value="F:zinc ion binding"/>
    <property type="evidence" value="ECO:0007669"/>
    <property type="project" value="TreeGrafter"/>
</dbReference>
<evidence type="ECO:0000256" key="4">
    <source>
        <dbReference type="ARBA" id="ARBA00023027"/>
    </source>
</evidence>
<comment type="caution">
    <text evidence="6">The sequence shown here is derived from an EMBL/GenBank/DDBJ whole genome shotgun (WGS) entry which is preliminary data.</text>
</comment>
<dbReference type="FunFam" id="3.40.50.720:FF:000003">
    <property type="entry name" value="S-(hydroxymethyl)glutathione dehydrogenase"/>
    <property type="match status" value="1"/>
</dbReference>
<dbReference type="SUPFAM" id="SSF50129">
    <property type="entry name" value="GroES-like"/>
    <property type="match status" value="1"/>
</dbReference>
<sequence length="154" mass="16770">MCDNVTVFGGGCEKFGATAFVNPLESPKGVIIDDKLIEMADGGCDFTFDCIGNVDVMRNTLEACHKGWGSSIIICVAPTGKEICTRLFQLITGRLWRGVAFGGVKGRSQLAGIIEDYMVGKLKVDEFARKPLEQIKEAFEDMHTGDCIRAVVNM</sequence>
<feature type="domain" description="Alcohol dehydrogenase-like C-terminal" evidence="5">
    <location>
        <begin position="12"/>
        <end position="103"/>
    </location>
</feature>
<evidence type="ECO:0000313" key="6">
    <source>
        <dbReference type="EMBL" id="RCK59059.1"/>
    </source>
</evidence>
<protein>
    <submittedName>
        <fullName evidence="6">S-(Hydroxymethyl)glutathione dehydrogenase</fullName>
    </submittedName>
</protein>
<comment type="cofactor">
    <cofactor evidence="1">
        <name>Zn(2+)</name>
        <dbReference type="ChEBI" id="CHEBI:29105"/>
    </cofactor>
</comment>
<keyword evidence="4" id="KW-0520">NAD</keyword>
<organism evidence="6 7">
    <name type="scientific">Candida viswanathii</name>
    <dbReference type="NCBI Taxonomy" id="5486"/>
    <lineage>
        <taxon>Eukaryota</taxon>
        <taxon>Fungi</taxon>
        <taxon>Dikarya</taxon>
        <taxon>Ascomycota</taxon>
        <taxon>Saccharomycotina</taxon>
        <taxon>Pichiomycetes</taxon>
        <taxon>Debaryomycetaceae</taxon>
        <taxon>Candida/Lodderomyces clade</taxon>
        <taxon>Candida</taxon>
    </lineage>
</organism>
<dbReference type="PANTHER" id="PTHR43880:SF12">
    <property type="entry name" value="ALCOHOL DEHYDROGENASE CLASS-3"/>
    <property type="match status" value="1"/>
</dbReference>
<accession>A0A367Y089</accession>
<name>A0A367Y089_9ASCO</name>
<dbReference type="Gene3D" id="3.40.50.720">
    <property type="entry name" value="NAD(P)-binding Rossmann-like Domain"/>
    <property type="match status" value="1"/>
</dbReference>
<dbReference type="GO" id="GO:0051903">
    <property type="term" value="F:S-(hydroxymethyl)glutathione dehydrogenase [NAD(P)+] activity"/>
    <property type="evidence" value="ECO:0007669"/>
    <property type="project" value="TreeGrafter"/>
</dbReference>
<dbReference type="Gene3D" id="3.90.180.10">
    <property type="entry name" value="Medium-chain alcohol dehydrogenases, catalytic domain"/>
    <property type="match status" value="1"/>
</dbReference>
<dbReference type="GO" id="GO:0046294">
    <property type="term" value="P:formaldehyde catabolic process"/>
    <property type="evidence" value="ECO:0007669"/>
    <property type="project" value="TreeGrafter"/>
</dbReference>
<dbReference type="GO" id="GO:0005829">
    <property type="term" value="C:cytosol"/>
    <property type="evidence" value="ECO:0007669"/>
    <property type="project" value="TreeGrafter"/>
</dbReference>
<dbReference type="STRING" id="5486.A0A367Y089"/>
<gene>
    <name evidence="6" type="primary">FDH1_4</name>
    <name evidence="6" type="ORF">Cantr_07618</name>
</gene>
<dbReference type="EMBL" id="QLNQ01000027">
    <property type="protein sequence ID" value="RCK59059.1"/>
    <property type="molecule type" value="Genomic_DNA"/>
</dbReference>